<evidence type="ECO:0000256" key="7">
    <source>
        <dbReference type="RuleBase" id="RU363032"/>
    </source>
</evidence>
<evidence type="ECO:0000256" key="1">
    <source>
        <dbReference type="ARBA" id="ARBA00004651"/>
    </source>
</evidence>
<evidence type="ECO:0000313" key="9">
    <source>
        <dbReference type="EMBL" id="PYI57315.1"/>
    </source>
</evidence>
<dbReference type="PROSITE" id="PS50928">
    <property type="entry name" value="ABC_TM1"/>
    <property type="match status" value="1"/>
</dbReference>
<evidence type="ECO:0000259" key="8">
    <source>
        <dbReference type="PROSITE" id="PS50928"/>
    </source>
</evidence>
<keyword evidence="3" id="KW-1003">Cell membrane</keyword>
<dbReference type="Pfam" id="PF00528">
    <property type="entry name" value="BPD_transp_1"/>
    <property type="match status" value="1"/>
</dbReference>
<dbReference type="CDD" id="cd06261">
    <property type="entry name" value="TM_PBP2"/>
    <property type="match status" value="1"/>
</dbReference>
<dbReference type="SUPFAM" id="SSF161098">
    <property type="entry name" value="MetI-like"/>
    <property type="match status" value="1"/>
</dbReference>
<dbReference type="GO" id="GO:0005886">
    <property type="term" value="C:plasma membrane"/>
    <property type="evidence" value="ECO:0007669"/>
    <property type="project" value="UniProtKB-SubCell"/>
</dbReference>
<evidence type="ECO:0000256" key="3">
    <source>
        <dbReference type="ARBA" id="ARBA00022475"/>
    </source>
</evidence>
<dbReference type="InterPro" id="IPR035906">
    <property type="entry name" value="MetI-like_sf"/>
</dbReference>
<keyword evidence="10" id="KW-1185">Reference proteome</keyword>
<comment type="subcellular location">
    <subcellularLocation>
        <location evidence="1 7">Cell membrane</location>
        <topology evidence="1 7">Multi-pass membrane protein</topology>
    </subcellularLocation>
</comment>
<comment type="similarity">
    <text evidence="7">Belongs to the binding-protein-dependent transport system permease family.</text>
</comment>
<feature type="transmembrane region" description="Helical" evidence="7">
    <location>
        <begin position="261"/>
        <end position="280"/>
    </location>
</feature>
<feature type="transmembrane region" description="Helical" evidence="7">
    <location>
        <begin position="145"/>
        <end position="165"/>
    </location>
</feature>
<sequence>MSFVIHKTRSERVADAANYTVLALFALATLFPVYYVFIMSVTPYTEVLRNGGFIVLPAKMTLLAYQEIFSSERIPDTLLLTIKVTVIGTLLSLAVTTLLAYPLSKKSVPGRSAILMAIVFTMLFSGGIIPLYLVVRELGIYNTMWALIIPGAVSTFNFLIMKTYFEGLPQEVEEAARVDGCSDISTLIRIVLPLSAPILATVGLFYGVSYWNEYFKGIIYITDRELYPMQVVLRNMIQTPSVSQELSINSMQVAQLPPETVRMATVVVTILPVLVAYPFLQKYFIKGMLIGAIKG</sequence>
<dbReference type="PANTHER" id="PTHR43744:SF9">
    <property type="entry name" value="POLYGALACTURONAN_RHAMNOGALACTURONAN TRANSPORT SYSTEM PERMEASE PROTEIN YTCP"/>
    <property type="match status" value="1"/>
</dbReference>
<keyword evidence="5 7" id="KW-1133">Transmembrane helix</keyword>
<accession>A0A2V5KCI2</accession>
<evidence type="ECO:0000313" key="10">
    <source>
        <dbReference type="Proteomes" id="UP000247476"/>
    </source>
</evidence>
<feature type="transmembrane region" description="Helical" evidence="7">
    <location>
        <begin position="113"/>
        <end position="133"/>
    </location>
</feature>
<feature type="transmembrane region" description="Helical" evidence="7">
    <location>
        <begin position="78"/>
        <end position="101"/>
    </location>
</feature>
<evidence type="ECO:0000256" key="2">
    <source>
        <dbReference type="ARBA" id="ARBA00022448"/>
    </source>
</evidence>
<name>A0A2V5KCI2_9BACL</name>
<feature type="domain" description="ABC transmembrane type-1" evidence="8">
    <location>
        <begin position="78"/>
        <end position="280"/>
    </location>
</feature>
<feature type="transmembrane region" description="Helical" evidence="7">
    <location>
        <begin position="21"/>
        <end position="41"/>
    </location>
</feature>
<reference evidence="9 10" key="1">
    <citation type="submission" date="2018-05" db="EMBL/GenBank/DDBJ databases">
        <title>Paenibacillus flagellatus sp. nov., isolated from selenium mineral soil.</title>
        <authorList>
            <person name="Dai X."/>
        </authorList>
    </citation>
    <scope>NUCLEOTIDE SEQUENCE [LARGE SCALE GENOMIC DNA]</scope>
    <source>
        <strain evidence="9 10">DXL2</strain>
    </source>
</reference>
<dbReference type="Proteomes" id="UP000247476">
    <property type="component" value="Unassembled WGS sequence"/>
</dbReference>
<keyword evidence="4 7" id="KW-0812">Transmembrane</keyword>
<dbReference type="GO" id="GO:0055085">
    <property type="term" value="P:transmembrane transport"/>
    <property type="evidence" value="ECO:0007669"/>
    <property type="project" value="InterPro"/>
</dbReference>
<protein>
    <submittedName>
        <fullName evidence="9">ABC transporter permease</fullName>
    </submittedName>
</protein>
<comment type="caution">
    <text evidence="9">The sequence shown here is derived from an EMBL/GenBank/DDBJ whole genome shotgun (WGS) entry which is preliminary data.</text>
</comment>
<evidence type="ECO:0000256" key="5">
    <source>
        <dbReference type="ARBA" id="ARBA00022989"/>
    </source>
</evidence>
<dbReference type="EMBL" id="QJVJ01000001">
    <property type="protein sequence ID" value="PYI57315.1"/>
    <property type="molecule type" value="Genomic_DNA"/>
</dbReference>
<evidence type="ECO:0000256" key="4">
    <source>
        <dbReference type="ARBA" id="ARBA00022692"/>
    </source>
</evidence>
<dbReference type="OrthoDB" id="9810086at2"/>
<dbReference type="AlphaFoldDB" id="A0A2V5KCI2"/>
<proteinExistence type="inferred from homology"/>
<dbReference type="InterPro" id="IPR000515">
    <property type="entry name" value="MetI-like"/>
</dbReference>
<dbReference type="PANTHER" id="PTHR43744">
    <property type="entry name" value="ABC TRANSPORTER PERMEASE PROTEIN MG189-RELATED-RELATED"/>
    <property type="match status" value="1"/>
</dbReference>
<dbReference type="Gene3D" id="1.10.3720.10">
    <property type="entry name" value="MetI-like"/>
    <property type="match status" value="1"/>
</dbReference>
<dbReference type="RefSeq" id="WP_110838354.1">
    <property type="nucleotide sequence ID" value="NZ_QJVJ01000001.1"/>
</dbReference>
<keyword evidence="6 7" id="KW-0472">Membrane</keyword>
<gene>
    <name evidence="9" type="ORF">DLM86_02415</name>
</gene>
<organism evidence="9 10">
    <name type="scientific">Paenibacillus flagellatus</name>
    <dbReference type="NCBI Taxonomy" id="2211139"/>
    <lineage>
        <taxon>Bacteria</taxon>
        <taxon>Bacillati</taxon>
        <taxon>Bacillota</taxon>
        <taxon>Bacilli</taxon>
        <taxon>Bacillales</taxon>
        <taxon>Paenibacillaceae</taxon>
        <taxon>Paenibacillus</taxon>
    </lineage>
</organism>
<evidence type="ECO:0000256" key="6">
    <source>
        <dbReference type="ARBA" id="ARBA00023136"/>
    </source>
</evidence>
<keyword evidence="2 7" id="KW-0813">Transport</keyword>
<feature type="transmembrane region" description="Helical" evidence="7">
    <location>
        <begin position="186"/>
        <end position="206"/>
    </location>
</feature>